<feature type="region of interest" description="Disordered" evidence="5">
    <location>
        <begin position="42"/>
        <end position="91"/>
    </location>
</feature>
<dbReference type="KEGG" id="aag:5568844"/>
<reference evidence="7" key="1">
    <citation type="submission" date="2005-10" db="EMBL/GenBank/DDBJ databases">
        <authorList>
            <person name="Loftus B.J."/>
            <person name="Nene V.M."/>
            <person name="Hannick L.I."/>
            <person name="Bidwell S."/>
            <person name="Haas B."/>
            <person name="Amedeo P."/>
            <person name="Orvis J."/>
            <person name="Wortman J.R."/>
            <person name="White O.R."/>
            <person name="Salzberg S."/>
            <person name="Shumway M."/>
            <person name="Koo H."/>
            <person name="Zhao Y."/>
            <person name="Holmes M."/>
            <person name="Miller J."/>
            <person name="Schatz M."/>
            <person name="Pop M."/>
            <person name="Pai G."/>
            <person name="Utterback T."/>
            <person name="Rogers Y.-H."/>
            <person name="Kravitz S."/>
            <person name="Fraser C.M."/>
        </authorList>
    </citation>
    <scope>NUCLEOTIDE SEQUENCE</scope>
    <source>
        <strain evidence="7">Liverpool</strain>
    </source>
</reference>
<evidence type="ECO:0000256" key="2">
    <source>
        <dbReference type="ARBA" id="ARBA00022771"/>
    </source>
</evidence>
<dbReference type="OrthoDB" id="7763833at2759"/>
<feature type="domain" description="RING-type" evidence="6">
    <location>
        <begin position="223"/>
        <end position="263"/>
    </location>
</feature>
<dbReference type="HOGENOM" id="CLU_1042996_0_0_1"/>
<dbReference type="AlphaFoldDB" id="A0A1S4FFV0"/>
<dbReference type="GO" id="GO:0008270">
    <property type="term" value="F:zinc ion binding"/>
    <property type="evidence" value="ECO:0007669"/>
    <property type="project" value="UniProtKB-KW"/>
</dbReference>
<dbReference type="InterPro" id="IPR001841">
    <property type="entry name" value="Znf_RING"/>
</dbReference>
<proteinExistence type="predicted"/>
<evidence type="ECO:0000256" key="5">
    <source>
        <dbReference type="SAM" id="MobiDB-lite"/>
    </source>
</evidence>
<dbReference type="PROSITE" id="PS00518">
    <property type="entry name" value="ZF_RING_1"/>
    <property type="match status" value="1"/>
</dbReference>
<protein>
    <submittedName>
        <fullName evidence="7">AAEL007167-PA</fullName>
    </submittedName>
</protein>
<dbReference type="InterPro" id="IPR017907">
    <property type="entry name" value="Znf_RING_CS"/>
</dbReference>
<evidence type="ECO:0000256" key="3">
    <source>
        <dbReference type="ARBA" id="ARBA00022833"/>
    </source>
</evidence>
<keyword evidence="1" id="KW-0479">Metal-binding</keyword>
<dbReference type="Pfam" id="PF13639">
    <property type="entry name" value="zf-RING_2"/>
    <property type="match status" value="1"/>
</dbReference>
<dbReference type="OMA" id="RTSDEMN"/>
<dbReference type="PANTHER" id="PTHR23041:SF78">
    <property type="entry name" value="E3 UBIQUITIN-PROTEIN LIGASE RNF4"/>
    <property type="match status" value="1"/>
</dbReference>
<dbReference type="Proteomes" id="UP000682892">
    <property type="component" value="Unassembled WGS sequence"/>
</dbReference>
<feature type="region of interest" description="Disordered" evidence="5">
    <location>
        <begin position="183"/>
        <end position="214"/>
    </location>
</feature>
<dbReference type="Gene3D" id="3.30.40.10">
    <property type="entry name" value="Zinc/RING finger domain, C3HC4 (zinc finger)"/>
    <property type="match status" value="1"/>
</dbReference>
<evidence type="ECO:0000313" key="7">
    <source>
        <dbReference type="EMBL" id="EAT41167.1"/>
    </source>
</evidence>
<dbReference type="InterPro" id="IPR047134">
    <property type="entry name" value="RNF4"/>
</dbReference>
<dbReference type="PROSITE" id="PS50089">
    <property type="entry name" value="ZF_RING_2"/>
    <property type="match status" value="1"/>
</dbReference>
<evidence type="ECO:0000256" key="1">
    <source>
        <dbReference type="ARBA" id="ARBA00022723"/>
    </source>
</evidence>
<reference evidence="7" key="2">
    <citation type="journal article" date="2007" name="Science">
        <title>Genome sequence of Aedes aegypti, a major arbovirus vector.</title>
        <authorList>
            <person name="Nene V."/>
            <person name="Wortman J.R."/>
            <person name="Lawson D."/>
            <person name="Haas B."/>
            <person name="Kodira C."/>
            <person name="Tu Z.J."/>
            <person name="Loftus B."/>
            <person name="Xi Z."/>
            <person name="Megy K."/>
            <person name="Grabherr M."/>
            <person name="Ren Q."/>
            <person name="Zdobnov E.M."/>
            <person name="Lobo N.F."/>
            <person name="Campbell K.S."/>
            <person name="Brown S.E."/>
            <person name="Bonaldo M.F."/>
            <person name="Zhu J."/>
            <person name="Sinkins S.P."/>
            <person name="Hogenkamp D.G."/>
            <person name="Amedeo P."/>
            <person name="Arensburger P."/>
            <person name="Atkinson P.W."/>
            <person name="Bidwell S."/>
            <person name="Biedler J."/>
            <person name="Birney E."/>
            <person name="Bruggner R.V."/>
            <person name="Costas J."/>
            <person name="Coy M.R."/>
            <person name="Crabtree J."/>
            <person name="Crawford M."/>
            <person name="Debruyn B."/>
            <person name="Decaprio D."/>
            <person name="Eiglmeier K."/>
            <person name="Eisenstadt E."/>
            <person name="El-Dorry H."/>
            <person name="Gelbart W.M."/>
            <person name="Gomes S.L."/>
            <person name="Hammond M."/>
            <person name="Hannick L.I."/>
            <person name="Hogan J.R."/>
            <person name="Holmes M.H."/>
            <person name="Jaffe D."/>
            <person name="Johnston J.S."/>
            <person name="Kennedy R.C."/>
            <person name="Koo H."/>
            <person name="Kravitz S."/>
            <person name="Kriventseva E.V."/>
            <person name="Kulp D."/>
            <person name="Labutti K."/>
            <person name="Lee E."/>
            <person name="Li S."/>
            <person name="Lovin D.D."/>
            <person name="Mao C."/>
            <person name="Mauceli E."/>
            <person name="Menck C.F."/>
            <person name="Miller J.R."/>
            <person name="Montgomery P."/>
            <person name="Mori A."/>
            <person name="Nascimento A.L."/>
            <person name="Naveira H.F."/>
            <person name="Nusbaum C."/>
            <person name="O'leary S."/>
            <person name="Orvis J."/>
            <person name="Pertea M."/>
            <person name="Quesneville H."/>
            <person name="Reidenbach K.R."/>
            <person name="Rogers Y.H."/>
            <person name="Roth C.W."/>
            <person name="Schneider J.R."/>
            <person name="Schatz M."/>
            <person name="Shumway M."/>
            <person name="Stanke M."/>
            <person name="Stinson E.O."/>
            <person name="Tubio J.M."/>
            <person name="Vanzee J.P."/>
            <person name="Verjovski-Almeida S."/>
            <person name="Werner D."/>
            <person name="White O."/>
            <person name="Wyder S."/>
            <person name="Zeng Q."/>
            <person name="Zhao Q."/>
            <person name="Zhao Y."/>
            <person name="Hill C.A."/>
            <person name="Raikhel A.S."/>
            <person name="Soares M.B."/>
            <person name="Knudson D.L."/>
            <person name="Lee N.H."/>
            <person name="Galagan J."/>
            <person name="Salzberg S.L."/>
            <person name="Paulsen I.T."/>
            <person name="Dimopoulos G."/>
            <person name="Collins F.H."/>
            <person name="Birren B."/>
            <person name="Fraser-Liggett C.M."/>
            <person name="Severson D.W."/>
        </authorList>
    </citation>
    <scope>NUCLEOTIDE SEQUENCE [LARGE SCALE GENOMIC DNA]</scope>
    <source>
        <strain evidence="7">Liverpool</strain>
    </source>
</reference>
<dbReference type="InterPro" id="IPR013083">
    <property type="entry name" value="Znf_RING/FYVE/PHD"/>
</dbReference>
<dbReference type="PANTHER" id="PTHR23041">
    <property type="entry name" value="RING FINGER DOMAIN-CONTAINING"/>
    <property type="match status" value="1"/>
</dbReference>
<reference evidence="7" key="3">
    <citation type="submission" date="2012-09" db="EMBL/GenBank/DDBJ databases">
        <authorList>
            <consortium name="VectorBase"/>
        </authorList>
    </citation>
    <scope>NUCLEOTIDE SEQUENCE</scope>
    <source>
        <strain evidence="7">Liverpool</strain>
    </source>
</reference>
<dbReference type="SMART" id="SM00184">
    <property type="entry name" value="RING"/>
    <property type="match status" value="1"/>
</dbReference>
<feature type="compositionally biased region" description="Polar residues" evidence="5">
    <location>
        <begin position="53"/>
        <end position="81"/>
    </location>
</feature>
<sequence>MDTSSEDLDESMLDVIQRAEAFISAHSFLNREAERSSNNIFDASDDSFRTATDESSSANDSGTTAHSTNRTSDEMNQNDGHGSSRNEAEDHRPAVAQNVEVLLSDDSQDTLTYEIDEPSLLNRPPVADNDDCIVIEDPHQVVVDLCSPYQQLVSPRSRRARRRRADTAPVVESISLDDTVAEPVPQTTTRQSPKKRITAASFVQPSPPAESPTSAVPSVSVTCPICLESIFHQQAASTVCGHLFCKNCITQEIQIRKKCPMCKRALKRHQVHPIYFN</sequence>
<evidence type="ECO:0000256" key="4">
    <source>
        <dbReference type="PROSITE-ProRule" id="PRU00175"/>
    </source>
</evidence>
<evidence type="ECO:0000259" key="6">
    <source>
        <dbReference type="PROSITE" id="PS50089"/>
    </source>
</evidence>
<name>A0A1S4FFV0_AEDAE</name>
<evidence type="ECO:0000313" key="8">
    <source>
        <dbReference type="Proteomes" id="UP000682892"/>
    </source>
</evidence>
<accession>A0A1S4FFV0</accession>
<organism evidence="7 8">
    <name type="scientific">Aedes aegypti</name>
    <name type="common">Yellowfever mosquito</name>
    <name type="synonym">Culex aegypti</name>
    <dbReference type="NCBI Taxonomy" id="7159"/>
    <lineage>
        <taxon>Eukaryota</taxon>
        <taxon>Metazoa</taxon>
        <taxon>Ecdysozoa</taxon>
        <taxon>Arthropoda</taxon>
        <taxon>Hexapoda</taxon>
        <taxon>Insecta</taxon>
        <taxon>Pterygota</taxon>
        <taxon>Neoptera</taxon>
        <taxon>Endopterygota</taxon>
        <taxon>Diptera</taxon>
        <taxon>Nematocera</taxon>
        <taxon>Culicoidea</taxon>
        <taxon>Culicidae</taxon>
        <taxon>Culicinae</taxon>
        <taxon>Aedini</taxon>
        <taxon>Aedes</taxon>
        <taxon>Stegomyia</taxon>
    </lineage>
</organism>
<gene>
    <name evidence="7" type="ORF">AaeL_AAEL007167</name>
</gene>
<keyword evidence="2 4" id="KW-0863">Zinc-finger</keyword>
<keyword evidence="3" id="KW-0862">Zinc</keyword>
<dbReference type="EMBL" id="CH477425">
    <property type="protein sequence ID" value="EAT41167.1"/>
    <property type="molecule type" value="Genomic_DNA"/>
</dbReference>
<feature type="compositionally biased region" description="Basic and acidic residues" evidence="5">
    <location>
        <begin position="82"/>
        <end position="91"/>
    </location>
</feature>
<dbReference type="SUPFAM" id="SSF57850">
    <property type="entry name" value="RING/U-box"/>
    <property type="match status" value="1"/>
</dbReference>